<comment type="caution">
    <text evidence="1">The sequence shown here is derived from an EMBL/GenBank/DDBJ whole genome shotgun (WGS) entry which is preliminary data.</text>
</comment>
<accession>A0AAE0VNV9</accession>
<organism evidence="1 2">
    <name type="scientific">Potamilus streckersoni</name>
    <dbReference type="NCBI Taxonomy" id="2493646"/>
    <lineage>
        <taxon>Eukaryota</taxon>
        <taxon>Metazoa</taxon>
        <taxon>Spiralia</taxon>
        <taxon>Lophotrochozoa</taxon>
        <taxon>Mollusca</taxon>
        <taxon>Bivalvia</taxon>
        <taxon>Autobranchia</taxon>
        <taxon>Heteroconchia</taxon>
        <taxon>Palaeoheterodonta</taxon>
        <taxon>Unionida</taxon>
        <taxon>Unionoidea</taxon>
        <taxon>Unionidae</taxon>
        <taxon>Ambleminae</taxon>
        <taxon>Lampsilini</taxon>
        <taxon>Potamilus</taxon>
    </lineage>
</organism>
<protein>
    <submittedName>
        <fullName evidence="1">Uncharacterized protein</fullName>
    </submittedName>
</protein>
<evidence type="ECO:0000313" key="1">
    <source>
        <dbReference type="EMBL" id="KAK3584804.1"/>
    </source>
</evidence>
<reference evidence="1" key="3">
    <citation type="submission" date="2023-05" db="EMBL/GenBank/DDBJ databases">
        <authorList>
            <person name="Smith C.H."/>
        </authorList>
    </citation>
    <scope>NUCLEOTIDE SEQUENCE</scope>
    <source>
        <strain evidence="1">CHS0354</strain>
        <tissue evidence="1">Mantle</tissue>
    </source>
</reference>
<reference evidence="1" key="1">
    <citation type="journal article" date="2021" name="Genome Biol. Evol.">
        <title>A High-Quality Reference Genome for a Parasitic Bivalve with Doubly Uniparental Inheritance (Bivalvia: Unionida).</title>
        <authorList>
            <person name="Smith C.H."/>
        </authorList>
    </citation>
    <scope>NUCLEOTIDE SEQUENCE</scope>
    <source>
        <strain evidence="1">CHS0354</strain>
    </source>
</reference>
<feature type="non-terminal residue" evidence="1">
    <location>
        <position position="54"/>
    </location>
</feature>
<sequence>MPTAASQPSTPFSTFGLVDCKLLCQNGKCTTVSWMPNIQEICGETYTVKSKATA</sequence>
<dbReference type="AlphaFoldDB" id="A0AAE0VNV9"/>
<reference evidence="1" key="2">
    <citation type="journal article" date="2021" name="Genome Biol. Evol.">
        <title>Developing a high-quality reference genome for a parasitic bivalve with doubly uniparental inheritance (Bivalvia: Unionida).</title>
        <authorList>
            <person name="Smith C.H."/>
        </authorList>
    </citation>
    <scope>NUCLEOTIDE SEQUENCE</scope>
    <source>
        <strain evidence="1">CHS0354</strain>
        <tissue evidence="1">Mantle</tissue>
    </source>
</reference>
<keyword evidence="2" id="KW-1185">Reference proteome</keyword>
<proteinExistence type="predicted"/>
<dbReference type="Proteomes" id="UP001195483">
    <property type="component" value="Unassembled WGS sequence"/>
</dbReference>
<name>A0AAE0VNV9_9BIVA</name>
<gene>
    <name evidence="1" type="ORF">CHS0354_021266</name>
</gene>
<evidence type="ECO:0000313" key="2">
    <source>
        <dbReference type="Proteomes" id="UP001195483"/>
    </source>
</evidence>
<dbReference type="EMBL" id="JAEAOA010001308">
    <property type="protein sequence ID" value="KAK3584804.1"/>
    <property type="molecule type" value="Genomic_DNA"/>
</dbReference>